<dbReference type="Pfam" id="PF00147">
    <property type="entry name" value="Fibrinogen_C"/>
    <property type="match status" value="1"/>
</dbReference>
<dbReference type="InterPro" id="IPR050373">
    <property type="entry name" value="Fibrinogen_C-term_domain"/>
</dbReference>
<dbReference type="Gene3D" id="3.90.215.10">
    <property type="entry name" value="Gamma Fibrinogen, chain A, domain 1"/>
    <property type="match status" value="1"/>
</dbReference>
<reference evidence="5" key="1">
    <citation type="submission" date="2018-11" db="EMBL/GenBank/DDBJ databases">
        <title>Venom-gland transcriptomics and venom proteomics of the Florida green centipede (Hemiscolopendra marginata) reveal sex-based variation in a centipede venom.</title>
        <authorList>
            <person name="Nystrom G.S."/>
            <person name="Ward M.J."/>
            <person name="Ellsworth S.A."/>
            <person name="Rokyta D.R."/>
        </authorList>
    </citation>
    <scope>NUCLEOTIDE SEQUENCE</scope>
    <source>
        <tissue evidence="5">Venom gland</tissue>
    </source>
</reference>
<dbReference type="GO" id="GO:0030246">
    <property type="term" value="F:carbohydrate binding"/>
    <property type="evidence" value="ECO:0007669"/>
    <property type="project" value="UniProtKB-ARBA"/>
</dbReference>
<dbReference type="AlphaFoldDB" id="A0A646QI93"/>
<comment type="function">
    <text evidence="2">Lectin involved in innate immunity. Agglutinates all types of human erythrocytes, Gram-positive and Gram-negative bacteria. Has a stronger agglutinating activity towards Gram-negative bacteria than towards Gram-positive bacteria. Specifically recognizes acetyl group-containing substances on agglutinated cells. The hemagglutinating activity was inhibited by EDTA, acetyl group-containing mono- and disaccharides, N-acetyl derivatives of amino acids, other acetyl group-containing substances, propionamide and benzamide. Enhances the antimicrobial activity of big defensin against Gram-positive bacteria but not against Gram-negative bacteria.</text>
</comment>
<dbReference type="InterPro" id="IPR014716">
    <property type="entry name" value="Fibrinogen_a/b/g_C_1"/>
</dbReference>
<dbReference type="CDD" id="cd00087">
    <property type="entry name" value="FReD"/>
    <property type="match status" value="1"/>
</dbReference>
<dbReference type="NCBIfam" id="NF040941">
    <property type="entry name" value="GGGWT_bact"/>
    <property type="match status" value="1"/>
</dbReference>
<dbReference type="EMBL" id="GHBY01000578">
    <property type="protein sequence ID" value="MUP40755.1"/>
    <property type="molecule type" value="Transcribed_RNA"/>
</dbReference>
<evidence type="ECO:0000256" key="2">
    <source>
        <dbReference type="ARBA" id="ARBA00053344"/>
    </source>
</evidence>
<dbReference type="SMART" id="SM00186">
    <property type="entry name" value="FBG"/>
    <property type="match status" value="1"/>
</dbReference>
<dbReference type="PROSITE" id="PS00514">
    <property type="entry name" value="FIBRINOGEN_C_1"/>
    <property type="match status" value="1"/>
</dbReference>
<dbReference type="PROSITE" id="PS51406">
    <property type="entry name" value="FIBRINOGEN_C_2"/>
    <property type="match status" value="1"/>
</dbReference>
<proteinExistence type="predicted"/>
<feature type="chain" id="PRO_5024980783" evidence="3">
    <location>
        <begin position="20"/>
        <end position="305"/>
    </location>
</feature>
<evidence type="ECO:0000256" key="3">
    <source>
        <dbReference type="SAM" id="SignalP"/>
    </source>
</evidence>
<keyword evidence="3" id="KW-0732">Signal</keyword>
<dbReference type="PANTHER" id="PTHR19143">
    <property type="entry name" value="FIBRINOGEN/TENASCIN/ANGIOPOEITIN"/>
    <property type="match status" value="1"/>
</dbReference>
<evidence type="ECO:0000259" key="4">
    <source>
        <dbReference type="PROSITE" id="PS51406"/>
    </source>
</evidence>
<organism evidence="5">
    <name type="scientific">Hemiscolopendra marginata</name>
    <dbReference type="NCBI Taxonomy" id="943146"/>
    <lineage>
        <taxon>Eukaryota</taxon>
        <taxon>Metazoa</taxon>
        <taxon>Ecdysozoa</taxon>
        <taxon>Arthropoda</taxon>
        <taxon>Myriapoda</taxon>
        <taxon>Chilopoda</taxon>
        <taxon>Pleurostigmophora</taxon>
        <taxon>Scolopendromorpha</taxon>
        <taxon>Scolopendridae</taxon>
        <taxon>Hemiscolopendra</taxon>
    </lineage>
</organism>
<dbReference type="InterPro" id="IPR020837">
    <property type="entry name" value="Fibrinogen_CS"/>
</dbReference>
<accession>A0A646QI93</accession>
<feature type="signal peptide" evidence="3">
    <location>
        <begin position="1"/>
        <end position="19"/>
    </location>
</feature>
<dbReference type="InterPro" id="IPR036056">
    <property type="entry name" value="Fibrinogen-like_C"/>
</dbReference>
<sequence length="305" mass="35318">MKLFGRILVTLIILYISNGEKTSETEDVELFTSPLERIPVHHALKSLEEAVKEIMAIEDFCQKHYGNVTYGTIQKKNDNEHSGFAVKKPSDCADLFKAGNRTSGVYKIYLKSSWIVEKEINVYCDMETHGGGWTVFQRRGDFPSRVNFTRSWEEYANGFGNLHEEFWLGNENIHKLSAEKNVTLRVVLEDWKGNSRHANYDSFEVGPAKHFYKLLLGKYEGDAGDSLTYHNDSDFATYDHDTKTECSKTYRGGWWYKICHHSNLNGENLKGVNDRDSVGITWKYWLGQRYSLKWTEMKMRPSSFN</sequence>
<dbReference type="InterPro" id="IPR002181">
    <property type="entry name" value="Fibrinogen_a/b/g_C_dom"/>
</dbReference>
<protein>
    <submittedName>
        <fullName evidence="5">Ryncolin</fullName>
    </submittedName>
</protein>
<feature type="domain" description="Fibrinogen C-terminal" evidence="4">
    <location>
        <begin position="83"/>
        <end position="303"/>
    </location>
</feature>
<dbReference type="SUPFAM" id="SSF56496">
    <property type="entry name" value="Fibrinogen C-terminal domain-like"/>
    <property type="match status" value="1"/>
</dbReference>
<evidence type="ECO:0000313" key="5">
    <source>
        <dbReference type="EMBL" id="MUP40755.1"/>
    </source>
</evidence>
<name>A0A646QI93_9MYRI</name>
<dbReference type="GO" id="GO:0005615">
    <property type="term" value="C:extracellular space"/>
    <property type="evidence" value="ECO:0007669"/>
    <property type="project" value="TreeGrafter"/>
</dbReference>
<dbReference type="FunFam" id="3.90.215.10:FF:000001">
    <property type="entry name" value="Tenascin isoform 1"/>
    <property type="match status" value="1"/>
</dbReference>
<keyword evidence="1" id="KW-1015">Disulfide bond</keyword>
<evidence type="ECO:0000256" key="1">
    <source>
        <dbReference type="ARBA" id="ARBA00023157"/>
    </source>
</evidence>